<evidence type="ECO:0000256" key="1">
    <source>
        <dbReference type="SAM" id="Phobius"/>
    </source>
</evidence>
<dbReference type="Proteomes" id="UP000054477">
    <property type="component" value="Unassembled WGS sequence"/>
</dbReference>
<keyword evidence="1" id="KW-0812">Transmembrane</keyword>
<dbReference type="AlphaFoldDB" id="A0A0C9WLC8"/>
<protein>
    <submittedName>
        <fullName evidence="2">Uncharacterized protein</fullName>
    </submittedName>
</protein>
<keyword evidence="1" id="KW-1133">Transmembrane helix</keyword>
<reference evidence="2 3" key="1">
    <citation type="submission" date="2014-04" db="EMBL/GenBank/DDBJ databases">
        <authorList>
            <consortium name="DOE Joint Genome Institute"/>
            <person name="Kuo A."/>
            <person name="Kohler A."/>
            <person name="Nagy L.G."/>
            <person name="Floudas D."/>
            <person name="Copeland A."/>
            <person name="Barry K.W."/>
            <person name="Cichocki N."/>
            <person name="Veneault-Fourrey C."/>
            <person name="LaButti K."/>
            <person name="Lindquist E.A."/>
            <person name="Lipzen A."/>
            <person name="Lundell T."/>
            <person name="Morin E."/>
            <person name="Murat C."/>
            <person name="Sun H."/>
            <person name="Tunlid A."/>
            <person name="Henrissat B."/>
            <person name="Grigoriev I.V."/>
            <person name="Hibbett D.S."/>
            <person name="Martin F."/>
            <person name="Nordberg H.P."/>
            <person name="Cantor M.N."/>
            <person name="Hua S.X."/>
        </authorList>
    </citation>
    <scope>NUCLEOTIDE SEQUENCE [LARGE SCALE GENOMIC DNA]</scope>
    <source>
        <strain evidence="2 3">LaAM-08-1</strain>
    </source>
</reference>
<proteinExistence type="predicted"/>
<name>A0A0C9WLC8_9AGAR</name>
<gene>
    <name evidence="2" type="ORF">K443DRAFT_686904</name>
</gene>
<evidence type="ECO:0000313" key="3">
    <source>
        <dbReference type="Proteomes" id="UP000054477"/>
    </source>
</evidence>
<organism evidence="2 3">
    <name type="scientific">Laccaria amethystina LaAM-08-1</name>
    <dbReference type="NCBI Taxonomy" id="1095629"/>
    <lineage>
        <taxon>Eukaryota</taxon>
        <taxon>Fungi</taxon>
        <taxon>Dikarya</taxon>
        <taxon>Basidiomycota</taxon>
        <taxon>Agaricomycotina</taxon>
        <taxon>Agaricomycetes</taxon>
        <taxon>Agaricomycetidae</taxon>
        <taxon>Agaricales</taxon>
        <taxon>Agaricineae</taxon>
        <taxon>Hydnangiaceae</taxon>
        <taxon>Laccaria</taxon>
    </lineage>
</organism>
<dbReference type="EMBL" id="KN839259">
    <property type="protein sequence ID" value="KIJ90180.1"/>
    <property type="molecule type" value="Genomic_DNA"/>
</dbReference>
<evidence type="ECO:0000313" key="2">
    <source>
        <dbReference type="EMBL" id="KIJ90180.1"/>
    </source>
</evidence>
<accession>A0A0C9WLC8</accession>
<dbReference type="HOGENOM" id="CLU_3032724_0_0_1"/>
<keyword evidence="1" id="KW-0472">Membrane</keyword>
<reference evidence="3" key="2">
    <citation type="submission" date="2015-01" db="EMBL/GenBank/DDBJ databases">
        <title>Evolutionary Origins and Diversification of the Mycorrhizal Mutualists.</title>
        <authorList>
            <consortium name="DOE Joint Genome Institute"/>
            <consortium name="Mycorrhizal Genomics Consortium"/>
            <person name="Kohler A."/>
            <person name="Kuo A."/>
            <person name="Nagy L.G."/>
            <person name="Floudas D."/>
            <person name="Copeland A."/>
            <person name="Barry K.W."/>
            <person name="Cichocki N."/>
            <person name="Veneault-Fourrey C."/>
            <person name="LaButti K."/>
            <person name="Lindquist E.A."/>
            <person name="Lipzen A."/>
            <person name="Lundell T."/>
            <person name="Morin E."/>
            <person name="Murat C."/>
            <person name="Riley R."/>
            <person name="Ohm R."/>
            <person name="Sun H."/>
            <person name="Tunlid A."/>
            <person name="Henrissat B."/>
            <person name="Grigoriev I.V."/>
            <person name="Hibbett D.S."/>
            <person name="Martin F."/>
        </authorList>
    </citation>
    <scope>NUCLEOTIDE SEQUENCE [LARGE SCALE GENOMIC DNA]</scope>
    <source>
        <strain evidence="3">LaAM-08-1</strain>
    </source>
</reference>
<feature type="transmembrane region" description="Helical" evidence="1">
    <location>
        <begin position="15"/>
        <end position="31"/>
    </location>
</feature>
<keyword evidence="3" id="KW-1185">Reference proteome</keyword>
<sequence>MRKSQTGVNTTGNHFLPYTSLFLIFTLSGKFKATKRTRTLQTEKKRKSIHIYPLG</sequence>